<dbReference type="InterPro" id="IPR001810">
    <property type="entry name" value="F-box_dom"/>
</dbReference>
<dbReference type="InterPro" id="IPR053197">
    <property type="entry name" value="F-box_SCFL_complex_component"/>
</dbReference>
<dbReference type="Pfam" id="PF00646">
    <property type="entry name" value="F-box"/>
    <property type="match status" value="1"/>
</dbReference>
<protein>
    <recommendedName>
        <fullName evidence="1">F-box domain-containing protein</fullName>
    </recommendedName>
</protein>
<name>A0AAV2GNQ6_9ROSI</name>
<feature type="domain" description="F-box" evidence="1">
    <location>
        <begin position="8"/>
        <end position="64"/>
    </location>
</feature>
<organism evidence="2 3">
    <name type="scientific">Linum trigynum</name>
    <dbReference type="NCBI Taxonomy" id="586398"/>
    <lineage>
        <taxon>Eukaryota</taxon>
        <taxon>Viridiplantae</taxon>
        <taxon>Streptophyta</taxon>
        <taxon>Embryophyta</taxon>
        <taxon>Tracheophyta</taxon>
        <taxon>Spermatophyta</taxon>
        <taxon>Magnoliopsida</taxon>
        <taxon>eudicotyledons</taxon>
        <taxon>Gunneridae</taxon>
        <taxon>Pentapetalae</taxon>
        <taxon>rosids</taxon>
        <taxon>fabids</taxon>
        <taxon>Malpighiales</taxon>
        <taxon>Linaceae</taxon>
        <taxon>Linum</taxon>
    </lineage>
</organism>
<dbReference type="PROSITE" id="PS50181">
    <property type="entry name" value="FBOX"/>
    <property type="match status" value="1"/>
</dbReference>
<dbReference type="SUPFAM" id="SSF52047">
    <property type="entry name" value="RNI-like"/>
    <property type="match status" value="1"/>
</dbReference>
<evidence type="ECO:0000313" key="3">
    <source>
        <dbReference type="Proteomes" id="UP001497516"/>
    </source>
</evidence>
<dbReference type="SUPFAM" id="SSF81383">
    <property type="entry name" value="F-box domain"/>
    <property type="match status" value="1"/>
</dbReference>
<dbReference type="Proteomes" id="UP001497516">
    <property type="component" value="Chromosome 9"/>
</dbReference>
<dbReference type="EMBL" id="OZ034822">
    <property type="protein sequence ID" value="CAL1412446.1"/>
    <property type="molecule type" value="Genomic_DNA"/>
</dbReference>
<dbReference type="InterPro" id="IPR036047">
    <property type="entry name" value="F-box-like_dom_sf"/>
</dbReference>
<reference evidence="2 3" key="1">
    <citation type="submission" date="2024-04" db="EMBL/GenBank/DDBJ databases">
        <authorList>
            <person name="Fracassetti M."/>
        </authorList>
    </citation>
    <scope>NUCLEOTIDE SEQUENCE [LARGE SCALE GENOMIC DNA]</scope>
</reference>
<accession>A0AAV2GNQ6</accession>
<dbReference type="PANTHER" id="PTHR34223">
    <property type="entry name" value="OS11G0201299 PROTEIN"/>
    <property type="match status" value="1"/>
</dbReference>
<evidence type="ECO:0000313" key="2">
    <source>
        <dbReference type="EMBL" id="CAL1412446.1"/>
    </source>
</evidence>
<dbReference type="PANTHER" id="PTHR34223:SF51">
    <property type="entry name" value="OS06G0556300 PROTEIN"/>
    <property type="match status" value="1"/>
</dbReference>
<keyword evidence="3" id="KW-1185">Reference proteome</keyword>
<dbReference type="Gene3D" id="3.80.10.10">
    <property type="entry name" value="Ribonuclease Inhibitor"/>
    <property type="match status" value="1"/>
</dbReference>
<gene>
    <name evidence="2" type="ORF">LTRI10_LOCUS51741</name>
</gene>
<dbReference type="InterPro" id="IPR032675">
    <property type="entry name" value="LRR_dom_sf"/>
</dbReference>
<proteinExistence type="predicted"/>
<dbReference type="AlphaFoldDB" id="A0AAV2GNQ6"/>
<sequence length="382" mass="43822">MEEKEDGIDKLSNLPDHILISILSLLSIKAAFRSSILSNRWRPLWKSVPVLDFHRNPGETWPSFRERVVNVLFLRNDDCNLRRISFGFGEDASEQPIDDEELFEQVMKYAASHGLQQLSLFRGSGHHISEESFYNQIVGLVSYCNHTLETLEMMLFHLTDAAVSRFWPGFKVLTTLTLSFCSFHPSDSQNSIDPFAKFPCLKNLKLVCCSSRPISLVSLKISGLQLLKLELVGIAFFLLVEVTAPKLESFGCWGDIMLQQVPKLNIPCLDRAYVRAARYDNTALLPLGKEYMEWFRALYNTKCLTIHFDVIKILSETHDLLEESKLSPFTRLMLLNVLYSEEEEPVIPHPVMRYFMEGSPDVKMDQKRVKFHKVAPPAFPDN</sequence>
<evidence type="ECO:0000259" key="1">
    <source>
        <dbReference type="PROSITE" id="PS50181"/>
    </source>
</evidence>